<dbReference type="EMBL" id="VSRR010013791">
    <property type="protein sequence ID" value="MPC56232.1"/>
    <property type="molecule type" value="Genomic_DNA"/>
</dbReference>
<evidence type="ECO:0000313" key="2">
    <source>
        <dbReference type="Proteomes" id="UP000324222"/>
    </source>
</evidence>
<proteinExistence type="predicted"/>
<accession>A0A5B7GBD8</accession>
<dbReference type="Proteomes" id="UP000324222">
    <property type="component" value="Unassembled WGS sequence"/>
</dbReference>
<evidence type="ECO:0000313" key="1">
    <source>
        <dbReference type="EMBL" id="MPC56232.1"/>
    </source>
</evidence>
<name>A0A5B7GBD8_PORTR</name>
<organism evidence="1 2">
    <name type="scientific">Portunus trituberculatus</name>
    <name type="common">Swimming crab</name>
    <name type="synonym">Neptunus trituberculatus</name>
    <dbReference type="NCBI Taxonomy" id="210409"/>
    <lineage>
        <taxon>Eukaryota</taxon>
        <taxon>Metazoa</taxon>
        <taxon>Ecdysozoa</taxon>
        <taxon>Arthropoda</taxon>
        <taxon>Crustacea</taxon>
        <taxon>Multicrustacea</taxon>
        <taxon>Malacostraca</taxon>
        <taxon>Eumalacostraca</taxon>
        <taxon>Eucarida</taxon>
        <taxon>Decapoda</taxon>
        <taxon>Pleocyemata</taxon>
        <taxon>Brachyura</taxon>
        <taxon>Eubrachyura</taxon>
        <taxon>Portunoidea</taxon>
        <taxon>Portunidae</taxon>
        <taxon>Portuninae</taxon>
        <taxon>Portunus</taxon>
    </lineage>
</organism>
<comment type="caution">
    <text evidence="1">The sequence shown here is derived from an EMBL/GenBank/DDBJ whole genome shotgun (WGS) entry which is preliminary data.</text>
</comment>
<sequence length="75" mass="8708">MAFQVGKDDLDIFMTAAITMTQLLEKTKKRRKRKTWNLLVNICKFRLKTPLFFRGAGDAVLRDETTRTLKVPIHA</sequence>
<dbReference type="AlphaFoldDB" id="A0A5B7GBD8"/>
<reference evidence="1 2" key="1">
    <citation type="submission" date="2019-05" db="EMBL/GenBank/DDBJ databases">
        <title>Another draft genome of Portunus trituberculatus and its Hox gene families provides insights of decapod evolution.</title>
        <authorList>
            <person name="Jeong J.-H."/>
            <person name="Song I."/>
            <person name="Kim S."/>
            <person name="Choi T."/>
            <person name="Kim D."/>
            <person name="Ryu S."/>
            <person name="Kim W."/>
        </authorList>
    </citation>
    <scope>NUCLEOTIDE SEQUENCE [LARGE SCALE GENOMIC DNA]</scope>
    <source>
        <tissue evidence="1">Muscle</tissue>
    </source>
</reference>
<protein>
    <submittedName>
        <fullName evidence="1">Uncharacterized protein</fullName>
    </submittedName>
</protein>
<keyword evidence="2" id="KW-1185">Reference proteome</keyword>
<gene>
    <name evidence="1" type="ORF">E2C01_050185</name>
</gene>